<keyword evidence="3 4" id="KW-0786">Thiamine pyrophosphate</keyword>
<dbReference type="Pfam" id="PF00205">
    <property type="entry name" value="TPP_enzyme_M"/>
    <property type="match status" value="1"/>
</dbReference>
<dbReference type="EC" id="3.7.1.22" evidence="8"/>
<dbReference type="GO" id="GO:0050660">
    <property type="term" value="F:flavin adenine dinucleotide binding"/>
    <property type="evidence" value="ECO:0007669"/>
    <property type="project" value="TreeGrafter"/>
</dbReference>
<dbReference type="InterPro" id="IPR030817">
    <property type="entry name" value="Myo_inos_IolD"/>
</dbReference>
<evidence type="ECO:0000259" key="7">
    <source>
        <dbReference type="Pfam" id="PF02776"/>
    </source>
</evidence>
<organism evidence="8 9">
    <name type="scientific">Szabonella alba</name>
    <dbReference type="NCBI Taxonomy" id="2804194"/>
    <lineage>
        <taxon>Bacteria</taxon>
        <taxon>Pseudomonadati</taxon>
        <taxon>Pseudomonadota</taxon>
        <taxon>Alphaproteobacteria</taxon>
        <taxon>Rhodobacterales</taxon>
        <taxon>Paracoccaceae</taxon>
        <taxon>Szabonella</taxon>
    </lineage>
</organism>
<dbReference type="SUPFAM" id="SSF52467">
    <property type="entry name" value="DHS-like NAD/FAD-binding domain"/>
    <property type="match status" value="1"/>
</dbReference>
<dbReference type="RefSeq" id="WP_202687473.1">
    <property type="nucleotide sequence ID" value="NZ_JAESVN010000002.1"/>
</dbReference>
<dbReference type="InterPro" id="IPR029061">
    <property type="entry name" value="THDP-binding"/>
</dbReference>
<evidence type="ECO:0000256" key="2">
    <source>
        <dbReference type="ARBA" id="ARBA00022679"/>
    </source>
</evidence>
<sequence length="612" mass="66420">MGGTIRLTAAQAMVRWLSVQKTETGQRFIEGCWAIFGHGNVAGLGEALEGIGDDFPTWRGQNEQTMAHSAIAYAKQLQRTRAMMVTSSIGPGATNMVTAAALAHVNRLPVLFVPGDVFAGRGPDPVLQQIEDFGDGTVSANDCFRPVVRYFDRILRPEHLLTALPRTLRVMTDPAECGPVCLSFCQDVQAEAYDWPETFFAPRIWRFRRPYPDQAEIWRVRDLLRAAKRPVIVAGGGVHFSDACDDLARFAETHGIPVVETQAGKSALPWDHGWNFGPVGVTGADSANRICADADLVLGVGTRFQDFTTGSWDLFRHPGRRLVSINVAAYDAMKHGAEPLCADARMALTALSYELRDHRPPPPPEGLKADWFALVDPLTDAPADSNALPTDQQVIGAVQRASTPDTVVMCAAGTMPGELHKLWKAPRPGGYHMEYGYSCMGYEIAGAMGIKLAQPERDVICMVGDGSYMMANSELATAAMMGVAFTVVITDNRGYGCINRLQMGTGGAEFNNLYAHARISNAPQIDFAAHAASMGAETARVSDIAGLEAALAARHDRKGPYVIVIDTDPYPSTPHGGHWWDVAVPEVSPRETVRAARAGYETRLEGRLKEQS</sequence>
<evidence type="ECO:0000313" key="9">
    <source>
        <dbReference type="Proteomes" id="UP000648908"/>
    </source>
</evidence>
<dbReference type="GO" id="GO:0030976">
    <property type="term" value="F:thiamine pyrophosphate binding"/>
    <property type="evidence" value="ECO:0007669"/>
    <property type="project" value="InterPro"/>
</dbReference>
<dbReference type="PANTHER" id="PTHR18968">
    <property type="entry name" value="THIAMINE PYROPHOSPHATE ENZYMES"/>
    <property type="match status" value="1"/>
</dbReference>
<dbReference type="EMBL" id="JAESVN010000002">
    <property type="protein sequence ID" value="MBL4916649.1"/>
    <property type="molecule type" value="Genomic_DNA"/>
</dbReference>
<dbReference type="InterPro" id="IPR011766">
    <property type="entry name" value="TPP_enzyme_TPP-bd"/>
</dbReference>
<dbReference type="Gene3D" id="3.40.50.970">
    <property type="match status" value="2"/>
</dbReference>
<evidence type="ECO:0000256" key="1">
    <source>
        <dbReference type="ARBA" id="ARBA00007812"/>
    </source>
</evidence>
<dbReference type="PANTHER" id="PTHR18968:SF9">
    <property type="entry name" value="3D-(3,5_4)-TRIHYDROXYCYCLOHEXANE-1,2-DIONE HYDROLASE"/>
    <property type="match status" value="1"/>
</dbReference>
<comment type="similarity">
    <text evidence="1 4">Belongs to the TPP enzyme family.</text>
</comment>
<comment type="caution">
    <text evidence="8">The sequence shown here is derived from an EMBL/GenBank/DDBJ whole genome shotgun (WGS) entry which is preliminary data.</text>
</comment>
<feature type="domain" description="Thiamine pyrophosphate enzyme N-terminal TPP-binding" evidence="7">
    <location>
        <begin position="57"/>
        <end position="121"/>
    </location>
</feature>
<dbReference type="InterPro" id="IPR012000">
    <property type="entry name" value="Thiamin_PyroP_enz_cen_dom"/>
</dbReference>
<evidence type="ECO:0000313" key="8">
    <source>
        <dbReference type="EMBL" id="MBL4916649.1"/>
    </source>
</evidence>
<feature type="domain" description="Thiamine pyrophosphate enzyme central" evidence="5">
    <location>
        <begin position="219"/>
        <end position="351"/>
    </location>
</feature>
<dbReference type="NCBIfam" id="TIGR04377">
    <property type="entry name" value="myo_inos_iolD"/>
    <property type="match status" value="1"/>
</dbReference>
<dbReference type="InterPro" id="IPR000399">
    <property type="entry name" value="TPP-bd_CS"/>
</dbReference>
<dbReference type="Proteomes" id="UP000648908">
    <property type="component" value="Unassembled WGS sequence"/>
</dbReference>
<evidence type="ECO:0000259" key="6">
    <source>
        <dbReference type="Pfam" id="PF02775"/>
    </source>
</evidence>
<feature type="domain" description="Thiamine pyrophosphate enzyme TPP-binding" evidence="6">
    <location>
        <begin position="412"/>
        <end position="565"/>
    </location>
</feature>
<evidence type="ECO:0000259" key="5">
    <source>
        <dbReference type="Pfam" id="PF00205"/>
    </source>
</evidence>
<protein>
    <submittedName>
        <fullName evidence="8">3D-(3,5/4)-trihydroxycyclohexane-1,2-dione acylhydrolase (Decyclizing)</fullName>
        <ecNumber evidence="8">3.7.1.22</ecNumber>
    </submittedName>
</protein>
<dbReference type="GO" id="GO:0003984">
    <property type="term" value="F:acetolactate synthase activity"/>
    <property type="evidence" value="ECO:0007669"/>
    <property type="project" value="TreeGrafter"/>
</dbReference>
<dbReference type="Gene3D" id="3.40.50.1220">
    <property type="entry name" value="TPP-binding domain"/>
    <property type="match status" value="1"/>
</dbReference>
<dbReference type="GO" id="GO:0000287">
    <property type="term" value="F:magnesium ion binding"/>
    <property type="evidence" value="ECO:0007669"/>
    <property type="project" value="InterPro"/>
</dbReference>
<dbReference type="Pfam" id="PF02776">
    <property type="entry name" value="TPP_enzyme_N"/>
    <property type="match status" value="1"/>
</dbReference>
<accession>A0A8K0VBD9</accession>
<name>A0A8K0VBD9_9RHOB</name>
<keyword evidence="9" id="KW-1185">Reference proteome</keyword>
<dbReference type="GO" id="GO:0019310">
    <property type="term" value="P:inositol catabolic process"/>
    <property type="evidence" value="ECO:0007669"/>
    <property type="project" value="InterPro"/>
</dbReference>
<dbReference type="GO" id="GO:0102481">
    <property type="term" value="F:3D-(3,5/4)-trihydroxycyclohexane-1,2-dione hydrolase activity"/>
    <property type="evidence" value="ECO:0007669"/>
    <property type="project" value="UniProtKB-EC"/>
</dbReference>
<evidence type="ECO:0000256" key="3">
    <source>
        <dbReference type="ARBA" id="ARBA00023052"/>
    </source>
</evidence>
<dbReference type="InterPro" id="IPR029035">
    <property type="entry name" value="DHS-like_NAD/FAD-binding_dom"/>
</dbReference>
<gene>
    <name evidence="8" type="primary">iolD</name>
    <name evidence="8" type="ORF">JL811_05390</name>
</gene>
<keyword evidence="8" id="KW-0378">Hydrolase</keyword>
<dbReference type="Pfam" id="PF02775">
    <property type="entry name" value="TPP_enzyme_C"/>
    <property type="match status" value="1"/>
</dbReference>
<dbReference type="SUPFAM" id="SSF52518">
    <property type="entry name" value="Thiamin diphosphate-binding fold (THDP-binding)"/>
    <property type="match status" value="2"/>
</dbReference>
<dbReference type="InterPro" id="IPR012001">
    <property type="entry name" value="Thiamin_PyroP_enz_TPP-bd_dom"/>
</dbReference>
<dbReference type="GO" id="GO:0009097">
    <property type="term" value="P:isoleucine biosynthetic process"/>
    <property type="evidence" value="ECO:0007669"/>
    <property type="project" value="TreeGrafter"/>
</dbReference>
<dbReference type="InterPro" id="IPR045229">
    <property type="entry name" value="TPP_enz"/>
</dbReference>
<dbReference type="AlphaFoldDB" id="A0A8K0VBD9"/>
<dbReference type="GO" id="GO:0009099">
    <property type="term" value="P:L-valine biosynthetic process"/>
    <property type="evidence" value="ECO:0007669"/>
    <property type="project" value="TreeGrafter"/>
</dbReference>
<dbReference type="PROSITE" id="PS00187">
    <property type="entry name" value="TPP_ENZYMES"/>
    <property type="match status" value="1"/>
</dbReference>
<keyword evidence="2" id="KW-0808">Transferase</keyword>
<dbReference type="GO" id="GO:0005948">
    <property type="term" value="C:acetolactate synthase complex"/>
    <property type="evidence" value="ECO:0007669"/>
    <property type="project" value="TreeGrafter"/>
</dbReference>
<proteinExistence type="inferred from homology"/>
<dbReference type="CDD" id="cd07035">
    <property type="entry name" value="TPP_PYR_POX_like"/>
    <property type="match status" value="1"/>
</dbReference>
<evidence type="ECO:0000256" key="4">
    <source>
        <dbReference type="RuleBase" id="RU362132"/>
    </source>
</evidence>
<reference evidence="8" key="1">
    <citation type="submission" date="2021-01" db="EMBL/GenBank/DDBJ databases">
        <title>Tabrizicola alba sp. nov. a motile alkaliphilic bacterium isolated from a soda lake.</title>
        <authorList>
            <person name="Szuroczki S."/>
            <person name="Abbaszade G."/>
            <person name="Schumann P."/>
            <person name="Toth E."/>
        </authorList>
    </citation>
    <scope>NUCLEOTIDE SEQUENCE</scope>
    <source>
        <strain evidence="8">DMG-N-6</strain>
    </source>
</reference>